<evidence type="ECO:0000256" key="1">
    <source>
        <dbReference type="SAM" id="MobiDB-lite"/>
    </source>
</evidence>
<name>A0ABP0RKR1_9DINO</name>
<feature type="non-terminal residue" evidence="2">
    <location>
        <position position="977"/>
    </location>
</feature>
<keyword evidence="3" id="KW-1185">Reference proteome</keyword>
<organism evidence="2 3">
    <name type="scientific">Durusdinium trenchii</name>
    <dbReference type="NCBI Taxonomy" id="1381693"/>
    <lineage>
        <taxon>Eukaryota</taxon>
        <taxon>Sar</taxon>
        <taxon>Alveolata</taxon>
        <taxon>Dinophyceae</taxon>
        <taxon>Suessiales</taxon>
        <taxon>Symbiodiniaceae</taxon>
        <taxon>Durusdinium</taxon>
    </lineage>
</organism>
<feature type="compositionally biased region" description="Acidic residues" evidence="1">
    <location>
        <begin position="923"/>
        <end position="941"/>
    </location>
</feature>
<proteinExistence type="predicted"/>
<dbReference type="EMBL" id="CAXAMM010041594">
    <property type="protein sequence ID" value="CAK9100238.1"/>
    <property type="molecule type" value="Genomic_DNA"/>
</dbReference>
<protein>
    <submittedName>
        <fullName evidence="2">Uncharacterized protein</fullName>
    </submittedName>
</protein>
<feature type="region of interest" description="Disordered" evidence="1">
    <location>
        <begin position="914"/>
        <end position="941"/>
    </location>
</feature>
<comment type="caution">
    <text evidence="2">The sequence shown here is derived from an EMBL/GenBank/DDBJ whole genome shotgun (WGS) entry which is preliminary data.</text>
</comment>
<gene>
    <name evidence="2" type="ORF">SCF082_LOCUS46918</name>
</gene>
<reference evidence="2 3" key="1">
    <citation type="submission" date="2024-02" db="EMBL/GenBank/DDBJ databases">
        <authorList>
            <person name="Chen Y."/>
            <person name="Shah S."/>
            <person name="Dougan E. K."/>
            <person name="Thang M."/>
            <person name="Chan C."/>
        </authorList>
    </citation>
    <scope>NUCLEOTIDE SEQUENCE [LARGE SCALE GENOMIC DNA]</scope>
</reference>
<evidence type="ECO:0000313" key="2">
    <source>
        <dbReference type="EMBL" id="CAK9100238.1"/>
    </source>
</evidence>
<feature type="region of interest" description="Disordered" evidence="1">
    <location>
        <begin position="953"/>
        <end position="977"/>
    </location>
</feature>
<evidence type="ECO:0000313" key="3">
    <source>
        <dbReference type="Proteomes" id="UP001642464"/>
    </source>
</evidence>
<dbReference type="Proteomes" id="UP001642464">
    <property type="component" value="Unassembled WGS sequence"/>
</dbReference>
<sequence>MALLRLRTSGSNECINGAFHLLTKSVCHSFAQTAERSIEQKLLSECPDPCVLARVHPFMKRATTRGNKSLQMSLVSRWVSRGGGYVSLKDTNLEKLNIVGKRSTLASRTAAEYTARILVKSAECMEESVEKSKVVNFCFDAARVAEEQVLSVIFRACGKQFAGATQLLPSGLGVDESACAMERFAEAAKVQMGQTAGPVKLPCKSFDWREFRLPTKQLLMAAANALQVSLPNGFSFKSCRPRTLLVPRSHEADRFALLDTEKQALGLGKWPADAKLSFVYHYGTQRRWLDFMPHDDQPYKLIFSADEGTEDRGTHMQQRQQSPAITFLGFIGYLHLAHCGIWCNFWPDMLHKLARKASMSLVSSGADDVVKKLRRVFQLSRGPWSTSKFGKELEVARMQILRILKEGTMDQSLLESWLPGALVHEFLWFSQGKSPWHLKHQEKKKEEDDQDKDIQRDATGSVKHAISLAKTILECVEQTALEYINAVGDGPENQEVMTFHANLLLFQISALSEVQSYHRAFPWRLVECLDPASWATVLPAMKDLWYFVINMADCLKPNDKLYWIVQVTRFQPFRDVMIAGELLDPVFIDFDVQRMGSPASRPLQENILAICGLQEAGAPTSLLSSLPSELAFNKLRDAAKRHSKQERCQPAALHSVAWKASVSHACGCESLELTEEDWAVPMKASQIKVSVHSNMRSSCSDMGISVEGLTRHKQANQYTKPHIWTARLEYLEVLSNAFKAAEGTIEDKRVAVTKMHQLSWLCKVLPCMWFLKPKTEEADIPHESLIIVKAGPFTARCVKLSTLGDNWYRLQSSDPLHEVIVTDLDQVTLAQATPDIHAGALAWAKTGPWLSIVDFVCDHGIENVGAQLLISLCALLKIPGHSKLDHKHRVELFLKTCGRSEEYVARVLENLPEPRKRTAKESEVEEMDADDNMQGESDDEAISVMKAFLDEDLGNSGAADENPKTAGDVSTPEATAD</sequence>
<accession>A0ABP0RKR1</accession>